<evidence type="ECO:0000313" key="3">
    <source>
        <dbReference type="Proteomes" id="UP000004986"/>
    </source>
</evidence>
<dbReference type="EMBL" id="AEAI01001069">
    <property type="protein sequence ID" value="EGH44751.1"/>
    <property type="molecule type" value="Genomic_DNA"/>
</dbReference>
<reference evidence="2 3" key="1">
    <citation type="journal article" date="2011" name="PLoS Pathog.">
        <title>Dynamic evolution of pathogenicity revealed by sequencing and comparative genomics of 19 Pseudomonas syringae isolates.</title>
        <authorList>
            <person name="Baltrus D.A."/>
            <person name="Nishimura M.T."/>
            <person name="Romanchuk A."/>
            <person name="Chang J.H."/>
            <person name="Mukhtar M.S."/>
            <person name="Cherkis K."/>
            <person name="Roach J."/>
            <person name="Grant S.R."/>
            <person name="Jones C.D."/>
            <person name="Dangl J.L."/>
        </authorList>
    </citation>
    <scope>NUCLEOTIDE SEQUENCE [LARGE SCALE GENOMIC DNA]</scope>
    <source>
        <strain evidence="2 3">1704B</strain>
    </source>
</reference>
<evidence type="ECO:0000256" key="1">
    <source>
        <dbReference type="SAM" id="MobiDB-lite"/>
    </source>
</evidence>
<dbReference type="BioCyc" id="PSYR629263:G11X0-4148-MONOMER"/>
<evidence type="ECO:0000313" key="2">
    <source>
        <dbReference type="EMBL" id="EGH44751.1"/>
    </source>
</evidence>
<name>F3GCF1_PSESJ</name>
<gene>
    <name evidence="2" type="ORF">PSYPI_21225</name>
</gene>
<organism evidence="2 3">
    <name type="scientific">Pseudomonas syringae pv. pisi str. 1704B</name>
    <dbReference type="NCBI Taxonomy" id="629263"/>
    <lineage>
        <taxon>Bacteria</taxon>
        <taxon>Pseudomonadati</taxon>
        <taxon>Pseudomonadota</taxon>
        <taxon>Gammaproteobacteria</taxon>
        <taxon>Pseudomonadales</taxon>
        <taxon>Pseudomonadaceae</taxon>
        <taxon>Pseudomonas</taxon>
        <taxon>Pseudomonas syringae</taxon>
    </lineage>
</organism>
<keyword evidence="3" id="KW-1185">Reference proteome</keyword>
<dbReference type="AlphaFoldDB" id="F3GCF1"/>
<feature type="region of interest" description="Disordered" evidence="1">
    <location>
        <begin position="1"/>
        <end position="34"/>
    </location>
</feature>
<dbReference type="Proteomes" id="UP000004986">
    <property type="component" value="Unassembled WGS sequence"/>
</dbReference>
<protein>
    <submittedName>
        <fullName evidence="2">Uncharacterized protein</fullName>
    </submittedName>
</protein>
<proteinExistence type="predicted"/>
<comment type="caution">
    <text evidence="2">The sequence shown here is derived from an EMBL/GenBank/DDBJ whole genome shotgun (WGS) entry which is preliminary data.</text>
</comment>
<accession>F3GCF1</accession>
<dbReference type="HOGENOM" id="CLU_3375449_0_0_6"/>
<sequence>MAIAKARIAHARAKSQTQQKERHLQEQQLSLFSA</sequence>